<comment type="pathway">
    <text evidence="13 15">Amino-acid biosynthesis; L-isoleucine biosynthesis; L-isoleucine from 2-oxobutanoate: step 3/4.</text>
</comment>
<comment type="caution">
    <text evidence="18">The sequence shown here is derived from an EMBL/GenBank/DDBJ whole genome shotgun (WGS) entry which is preliminary data.</text>
</comment>
<evidence type="ECO:0000256" key="2">
    <source>
        <dbReference type="ARBA" id="ARBA00006486"/>
    </source>
</evidence>
<dbReference type="PROSITE" id="PS00887">
    <property type="entry name" value="ILVD_EDD_2"/>
    <property type="match status" value="1"/>
</dbReference>
<evidence type="ECO:0000256" key="8">
    <source>
        <dbReference type="ARBA" id="ARBA00023014"/>
    </source>
</evidence>
<evidence type="ECO:0000256" key="3">
    <source>
        <dbReference type="ARBA" id="ARBA00022605"/>
    </source>
</evidence>
<feature type="binding site" evidence="15">
    <location>
        <position position="447"/>
    </location>
    <ligand>
        <name>Mg(2+)</name>
        <dbReference type="ChEBI" id="CHEBI:18420"/>
    </ligand>
</feature>
<evidence type="ECO:0000256" key="9">
    <source>
        <dbReference type="ARBA" id="ARBA00023239"/>
    </source>
</evidence>
<dbReference type="UniPathway" id="UPA00047">
    <property type="reaction ID" value="UER00057"/>
</dbReference>
<evidence type="ECO:0000256" key="7">
    <source>
        <dbReference type="ARBA" id="ARBA00023004"/>
    </source>
</evidence>
<dbReference type="InterPro" id="IPR042096">
    <property type="entry name" value="Dihydro-acid_dehy_C"/>
</dbReference>
<dbReference type="SUPFAM" id="SSF52016">
    <property type="entry name" value="LeuD/IlvD-like"/>
    <property type="match status" value="1"/>
</dbReference>
<keyword evidence="9 15" id="KW-0456">Lyase</keyword>
<dbReference type="InterPro" id="IPR056740">
    <property type="entry name" value="ILV_EDD_C"/>
</dbReference>
<evidence type="ECO:0000256" key="5">
    <source>
        <dbReference type="ARBA" id="ARBA00022723"/>
    </source>
</evidence>
<feature type="binding site" description="via carbamate group" evidence="15">
    <location>
        <position position="125"/>
    </location>
    <ligand>
        <name>Mg(2+)</name>
        <dbReference type="ChEBI" id="CHEBI:18420"/>
    </ligand>
</feature>
<dbReference type="InterPro" id="IPR037237">
    <property type="entry name" value="IlvD/EDD_N"/>
</dbReference>
<dbReference type="HAMAP" id="MF_00012">
    <property type="entry name" value="IlvD"/>
    <property type="match status" value="1"/>
</dbReference>
<dbReference type="Pfam" id="PF00920">
    <property type="entry name" value="ILVD_EDD_N"/>
    <property type="match status" value="1"/>
</dbReference>
<evidence type="ECO:0000256" key="11">
    <source>
        <dbReference type="ARBA" id="ARBA00029304"/>
    </source>
</evidence>
<accession>A0A2T1DLE5</accession>
<comment type="cofactor">
    <cofactor evidence="15">
        <name>[2Fe-2S] cluster</name>
        <dbReference type="ChEBI" id="CHEBI:190135"/>
    </cofactor>
    <text evidence="15">Binds 1 [2Fe-2S] cluster per subunit. This cluster acts as a Lewis acid cofactor.</text>
</comment>
<evidence type="ECO:0000256" key="12">
    <source>
        <dbReference type="ARBA" id="ARBA00029436"/>
    </source>
</evidence>
<keyword evidence="6 15" id="KW-0460">Magnesium</keyword>
<dbReference type="PROSITE" id="PS00886">
    <property type="entry name" value="ILVD_EDD_1"/>
    <property type="match status" value="1"/>
</dbReference>
<dbReference type="InterPro" id="IPR020558">
    <property type="entry name" value="DiOHA_6PGluconate_deHydtase_CS"/>
</dbReference>
<dbReference type="OrthoDB" id="9807077at2"/>
<dbReference type="GO" id="GO:0009097">
    <property type="term" value="P:isoleucine biosynthetic process"/>
    <property type="evidence" value="ECO:0007669"/>
    <property type="project" value="UniProtKB-UniRule"/>
</dbReference>
<protein>
    <recommendedName>
        <fullName evidence="14 15">Dihydroxy-acid dehydratase</fullName>
        <shortName evidence="15">DAD</shortName>
        <ecNumber evidence="14 15">4.2.1.9</ecNumber>
    </recommendedName>
</protein>
<comment type="similarity">
    <text evidence="2 15">Belongs to the IlvD/Edd family.</text>
</comment>
<feature type="domain" description="Dihydroxy-acid/6-phosphogluconate dehydratase N-terminal" evidence="16">
    <location>
        <begin position="35"/>
        <end position="351"/>
    </location>
</feature>
<organism evidence="18 19">
    <name type="scientific">Phormidesmis priestleyi ULC007</name>
    <dbReference type="NCBI Taxonomy" id="1920490"/>
    <lineage>
        <taxon>Bacteria</taxon>
        <taxon>Bacillati</taxon>
        <taxon>Cyanobacteriota</taxon>
        <taxon>Cyanophyceae</taxon>
        <taxon>Leptolyngbyales</taxon>
        <taxon>Leptolyngbyaceae</taxon>
        <taxon>Phormidesmis</taxon>
    </lineage>
</organism>
<evidence type="ECO:0000313" key="19">
    <source>
        <dbReference type="Proteomes" id="UP000238634"/>
    </source>
</evidence>
<dbReference type="GO" id="GO:0051537">
    <property type="term" value="F:2 iron, 2 sulfur cluster binding"/>
    <property type="evidence" value="ECO:0007669"/>
    <property type="project" value="UniProtKB-UniRule"/>
</dbReference>
<comment type="catalytic activity">
    <reaction evidence="15">
        <text>(2R,3R)-2,3-dihydroxy-3-methylpentanoate = (S)-3-methyl-2-oxopentanoate + H2O</text>
        <dbReference type="Rhea" id="RHEA:27694"/>
        <dbReference type="ChEBI" id="CHEBI:15377"/>
        <dbReference type="ChEBI" id="CHEBI:35146"/>
        <dbReference type="ChEBI" id="CHEBI:49258"/>
        <dbReference type="EC" id="4.2.1.9"/>
    </reaction>
</comment>
<evidence type="ECO:0000256" key="1">
    <source>
        <dbReference type="ARBA" id="ARBA00001946"/>
    </source>
</evidence>
<gene>
    <name evidence="15 18" type="primary">ilvD</name>
    <name evidence="18" type="ORF">C7B65_05090</name>
</gene>
<keyword evidence="10 15" id="KW-0100">Branched-chain amino acid biosynthesis</keyword>
<feature type="binding site" evidence="15">
    <location>
        <position position="82"/>
    </location>
    <ligand>
        <name>Mg(2+)</name>
        <dbReference type="ChEBI" id="CHEBI:18420"/>
    </ligand>
</feature>
<comment type="cofactor">
    <cofactor evidence="1 15">
        <name>Mg(2+)</name>
        <dbReference type="ChEBI" id="CHEBI:18420"/>
    </cofactor>
</comment>
<dbReference type="NCBIfam" id="NF002068">
    <property type="entry name" value="PRK00911.1"/>
    <property type="match status" value="1"/>
</dbReference>
<dbReference type="GO" id="GO:0009099">
    <property type="term" value="P:L-valine biosynthetic process"/>
    <property type="evidence" value="ECO:0007669"/>
    <property type="project" value="UniProtKB-UniRule"/>
</dbReference>
<keyword evidence="7 15" id="KW-0408">Iron</keyword>
<dbReference type="GO" id="GO:0000287">
    <property type="term" value="F:magnesium ion binding"/>
    <property type="evidence" value="ECO:0007669"/>
    <property type="project" value="UniProtKB-UniRule"/>
</dbReference>
<comment type="pathway">
    <text evidence="12 15">Amino-acid biosynthesis; L-valine biosynthesis; L-valine from pyruvate: step 3/4.</text>
</comment>
<dbReference type="GO" id="GO:0004160">
    <property type="term" value="F:dihydroxy-acid dehydratase activity"/>
    <property type="evidence" value="ECO:0007669"/>
    <property type="project" value="UniProtKB-UniRule"/>
</dbReference>
<feature type="binding site" evidence="15">
    <location>
        <position position="124"/>
    </location>
    <ligand>
        <name>Mg(2+)</name>
        <dbReference type="ChEBI" id="CHEBI:18420"/>
    </ligand>
</feature>
<reference evidence="18 19" key="2">
    <citation type="submission" date="2018-03" db="EMBL/GenBank/DDBJ databases">
        <title>The ancient ancestry and fast evolution of plastids.</title>
        <authorList>
            <person name="Moore K.R."/>
            <person name="Magnabosco C."/>
            <person name="Momper L."/>
            <person name="Gold D.A."/>
            <person name="Bosak T."/>
            <person name="Fournier G.P."/>
        </authorList>
    </citation>
    <scope>NUCLEOTIDE SEQUENCE [LARGE SCALE GENOMIC DNA]</scope>
    <source>
        <strain evidence="18 19">ULC007</strain>
    </source>
</reference>
<evidence type="ECO:0000256" key="13">
    <source>
        <dbReference type="ARBA" id="ARBA00029437"/>
    </source>
</evidence>
<evidence type="ECO:0000313" key="18">
    <source>
        <dbReference type="EMBL" id="PSB21306.1"/>
    </source>
</evidence>
<evidence type="ECO:0000256" key="14">
    <source>
        <dbReference type="ARBA" id="ARBA00029490"/>
    </source>
</evidence>
<dbReference type="Proteomes" id="UP000238634">
    <property type="component" value="Unassembled WGS sequence"/>
</dbReference>
<evidence type="ECO:0000256" key="10">
    <source>
        <dbReference type="ARBA" id="ARBA00023304"/>
    </source>
</evidence>
<evidence type="ECO:0000256" key="4">
    <source>
        <dbReference type="ARBA" id="ARBA00022714"/>
    </source>
</evidence>
<dbReference type="RefSeq" id="WP_073069956.1">
    <property type="nucleotide sequence ID" value="NZ_MPPI01000004.1"/>
</dbReference>
<evidence type="ECO:0000259" key="17">
    <source>
        <dbReference type="Pfam" id="PF24877"/>
    </source>
</evidence>
<dbReference type="FunFam" id="3.50.30.80:FF:000001">
    <property type="entry name" value="Dihydroxy-acid dehydratase"/>
    <property type="match status" value="1"/>
</dbReference>
<dbReference type="AlphaFoldDB" id="A0A2T1DLE5"/>
<dbReference type="Gene3D" id="3.50.30.80">
    <property type="entry name" value="IlvD/EDD C-terminal domain-like"/>
    <property type="match status" value="1"/>
</dbReference>
<comment type="caution">
    <text evidence="15">Lacks conserved residue(s) required for the propagation of feature annotation.</text>
</comment>
<dbReference type="InterPro" id="IPR004404">
    <property type="entry name" value="DihydroxyA_deHydtase"/>
</dbReference>
<dbReference type="EMBL" id="PVWG01000003">
    <property type="protein sequence ID" value="PSB21306.1"/>
    <property type="molecule type" value="Genomic_DNA"/>
</dbReference>
<dbReference type="InterPro" id="IPR000581">
    <property type="entry name" value="ILV_EDD_N"/>
</dbReference>
<keyword evidence="19" id="KW-1185">Reference proteome</keyword>
<name>A0A2T1DLE5_9CYAN</name>
<keyword evidence="3 15" id="KW-0028">Amino-acid biosynthesis</keyword>
<feature type="active site" description="Proton acceptor" evidence="15">
    <location>
        <position position="473"/>
    </location>
</feature>
<feature type="modified residue" description="N6-carboxylysine" evidence="15">
    <location>
        <position position="125"/>
    </location>
</feature>
<dbReference type="NCBIfam" id="TIGR00110">
    <property type="entry name" value="ilvD"/>
    <property type="match status" value="1"/>
</dbReference>
<dbReference type="UniPathway" id="UPA00049">
    <property type="reaction ID" value="UER00061"/>
</dbReference>
<dbReference type="InterPro" id="IPR050165">
    <property type="entry name" value="DHAD_IlvD/Edd"/>
</dbReference>
<dbReference type="Pfam" id="PF24877">
    <property type="entry name" value="ILV_EDD_C"/>
    <property type="match status" value="1"/>
</dbReference>
<sequence>MPDNLKSQVVTQGVQRSPNRAMLRAVGFGDSDFTKPIVGVANGYSTITPCNMGIDLLAKRAEAGIRAAGAMPQMFGTITISDGISMGTEGMKYSLVSREVIADSIETACMGQSMDGVIAIGGCDKNLPGALIAMARINIPAIFVYGGTIKPGHLDGKDLTVISSFEAVGEYSAGKISEDQLLAVERKACPGAGSCGGMYTANTMSSAIEAMGMSLMYSSTMAAEDAEKADSAEKSAAVLVEAIRNQILPRHIITRKSIENAIAVIMAVGGSTNAVLHFLAIAHTAGVELTIDDFETIRARVPVLCDLKPSGRYVATDLHKAGGIPQVMKMLLVHGLIHEDALTITGQTIAELLKDIPDQPRLDQDVIRPWDNPMYAQGHLAILKGNLATEGAVAKITGIKKAQITGSARVFESEEACLDAILAKKVSAGDVLVIRYEGPKGGPGMREMLAPTSAIIGAGLGDSVGLITDGRFSGGTYGMVVGHVAPEAYVGGTIALVQEGDSITIDAPARLLQLNVSDDELDRRRAAWKPPAPRYTRGVLAKYAKLVSSSSFGAVTDKEL</sequence>
<dbReference type="EC" id="4.2.1.9" evidence="14 15"/>
<keyword evidence="5 15" id="KW-0479">Metal-binding</keyword>
<evidence type="ECO:0000259" key="16">
    <source>
        <dbReference type="Pfam" id="PF00920"/>
    </source>
</evidence>
<comment type="function">
    <text evidence="15">Functions in the biosynthesis of branched-chain amino acids. Catalyzes the dehydration of (2R,3R)-2,3-dihydroxy-3-methylpentanoate (2,3-dihydroxy-3-methylvalerate) into 2-oxo-3-methylpentanoate (2-oxo-3-methylvalerate) and of (2R)-2,3-dihydroxy-3-methylbutanoate (2,3-dihydroxyisovalerate) into 2-oxo-3-methylbutanoate (2-oxoisovalerate), the penultimate precursor to L-isoleucine and L-valine, respectively.</text>
</comment>
<dbReference type="PANTHER" id="PTHR21000">
    <property type="entry name" value="DIHYDROXY-ACID DEHYDRATASE DAD"/>
    <property type="match status" value="1"/>
</dbReference>
<evidence type="ECO:0000256" key="15">
    <source>
        <dbReference type="HAMAP-Rule" id="MF_00012"/>
    </source>
</evidence>
<evidence type="ECO:0000256" key="6">
    <source>
        <dbReference type="ARBA" id="ARBA00022842"/>
    </source>
</evidence>
<feature type="binding site" evidence="15">
    <location>
        <position position="50"/>
    </location>
    <ligand>
        <name>[2Fe-2S] cluster</name>
        <dbReference type="ChEBI" id="CHEBI:190135"/>
    </ligand>
</feature>
<dbReference type="STRING" id="1920490.GCA_001895925_02325"/>
<dbReference type="PANTHER" id="PTHR21000:SF5">
    <property type="entry name" value="DIHYDROXY-ACID DEHYDRATASE, MITOCHONDRIAL"/>
    <property type="match status" value="1"/>
</dbReference>
<keyword evidence="8 15" id="KW-0411">Iron-sulfur</keyword>
<comment type="subunit">
    <text evidence="15">Homodimer.</text>
</comment>
<keyword evidence="4 15" id="KW-0001">2Fe-2S</keyword>
<proteinExistence type="inferred from homology"/>
<dbReference type="SUPFAM" id="SSF143975">
    <property type="entry name" value="IlvD/EDD N-terminal domain-like"/>
    <property type="match status" value="1"/>
</dbReference>
<feature type="domain" description="Dihydroxy-acid/6-phosphogluconate dehydratase C-terminal" evidence="17">
    <location>
        <begin position="365"/>
        <end position="554"/>
    </location>
</feature>
<reference evidence="18 19" key="1">
    <citation type="submission" date="2018-02" db="EMBL/GenBank/DDBJ databases">
        <authorList>
            <person name="Cohen D.B."/>
            <person name="Kent A.D."/>
        </authorList>
    </citation>
    <scope>NUCLEOTIDE SEQUENCE [LARGE SCALE GENOMIC DNA]</scope>
    <source>
        <strain evidence="18 19">ULC007</strain>
    </source>
</reference>
<comment type="catalytic activity">
    <reaction evidence="11">
        <text>(2R)-2,3-dihydroxy-3-methylbutanoate = 3-methyl-2-oxobutanoate + H2O</text>
        <dbReference type="Rhea" id="RHEA:24809"/>
        <dbReference type="ChEBI" id="CHEBI:11851"/>
        <dbReference type="ChEBI" id="CHEBI:15377"/>
        <dbReference type="ChEBI" id="CHEBI:49072"/>
        <dbReference type="EC" id="4.2.1.9"/>
    </reaction>
    <physiologicalReaction direction="left-to-right" evidence="11">
        <dbReference type="Rhea" id="RHEA:24810"/>
    </physiologicalReaction>
</comment>